<keyword evidence="4 6" id="KW-1133">Transmembrane helix</keyword>
<keyword evidence="3" id="KW-0378">Hydrolase</keyword>
<comment type="caution">
    <text evidence="10">The sequence shown here is derived from an EMBL/GenBank/DDBJ whole genome shotgun (WGS) entry which is preliminary data.</text>
</comment>
<keyword evidence="11" id="KW-1185">Reference proteome</keyword>
<dbReference type="GO" id="GO:0005829">
    <property type="term" value="C:cytosol"/>
    <property type="evidence" value="ECO:0007669"/>
    <property type="project" value="TreeGrafter"/>
</dbReference>
<evidence type="ECO:0000256" key="2">
    <source>
        <dbReference type="ARBA" id="ARBA00022692"/>
    </source>
</evidence>
<dbReference type="PANTHER" id="PTHR12305:SF60">
    <property type="entry name" value="PHOSPHATIDYLINOSITOL 3,4,5-TRISPHOSPHATE 3-PHOSPHATASE TPTE2-RELATED"/>
    <property type="match status" value="1"/>
</dbReference>
<dbReference type="SMART" id="SM01326">
    <property type="entry name" value="PTEN_C2"/>
    <property type="match status" value="1"/>
</dbReference>
<dbReference type="InterPro" id="IPR014020">
    <property type="entry name" value="Tensin_C2-dom"/>
</dbReference>
<evidence type="ECO:0000313" key="10">
    <source>
        <dbReference type="EMBL" id="GFT17067.1"/>
    </source>
</evidence>
<dbReference type="Gene3D" id="3.90.190.10">
    <property type="entry name" value="Protein tyrosine phosphatase superfamily"/>
    <property type="match status" value="1"/>
</dbReference>
<dbReference type="InterPro" id="IPR051281">
    <property type="entry name" value="Dual-spec_lipid-protein_phosph"/>
</dbReference>
<dbReference type="GO" id="GO:0005216">
    <property type="term" value="F:monoatomic ion channel activity"/>
    <property type="evidence" value="ECO:0007669"/>
    <property type="project" value="InterPro"/>
</dbReference>
<evidence type="ECO:0000259" key="7">
    <source>
        <dbReference type="PROSITE" id="PS50056"/>
    </source>
</evidence>
<gene>
    <name evidence="10" type="primary">TPTE2</name>
    <name evidence="10" type="ORF">NPIL_528911</name>
</gene>
<dbReference type="PROSITE" id="PS51182">
    <property type="entry name" value="C2_TENSIN"/>
    <property type="match status" value="1"/>
</dbReference>
<dbReference type="GO" id="GO:0016314">
    <property type="term" value="F:phosphatidylinositol-3,4,5-trisphosphate 3-phosphatase activity"/>
    <property type="evidence" value="ECO:0007669"/>
    <property type="project" value="TreeGrafter"/>
</dbReference>
<evidence type="ECO:0000256" key="1">
    <source>
        <dbReference type="ARBA" id="ARBA00004141"/>
    </source>
</evidence>
<dbReference type="SUPFAM" id="SSF52799">
    <property type="entry name" value="(Phosphotyrosine protein) phosphatases II"/>
    <property type="match status" value="1"/>
</dbReference>
<dbReference type="FunFam" id="2.60.40.1110:FF:000004">
    <property type="entry name" value="Voltage-sensor containing phosphatase"/>
    <property type="match status" value="1"/>
</dbReference>
<dbReference type="InterPro" id="IPR000387">
    <property type="entry name" value="Tyr_Pase_dom"/>
</dbReference>
<dbReference type="PROSITE" id="PS50056">
    <property type="entry name" value="TYR_PHOSPHATASE_2"/>
    <property type="match status" value="1"/>
</dbReference>
<protein>
    <submittedName>
        <fullName evidence="10">Phosphatidylinositol 3,4,5-trisphosphate 3-phosphatase TPTE2</fullName>
    </submittedName>
</protein>
<dbReference type="GO" id="GO:0016020">
    <property type="term" value="C:membrane"/>
    <property type="evidence" value="ECO:0007669"/>
    <property type="project" value="UniProtKB-SubCell"/>
</dbReference>
<dbReference type="InterPro" id="IPR005821">
    <property type="entry name" value="Ion_trans_dom"/>
</dbReference>
<dbReference type="PROSITE" id="PS00383">
    <property type="entry name" value="TYR_PHOSPHATASE_1"/>
    <property type="match status" value="1"/>
</dbReference>
<dbReference type="Pfam" id="PF22785">
    <property type="entry name" value="Tc-R-P"/>
    <property type="match status" value="1"/>
</dbReference>
<dbReference type="OrthoDB" id="16692at2759"/>
<dbReference type="InterPro" id="IPR029023">
    <property type="entry name" value="Tensin_phosphatase"/>
</dbReference>
<dbReference type="Pfam" id="PF00520">
    <property type="entry name" value="Ion_trans"/>
    <property type="match status" value="1"/>
</dbReference>
<feature type="transmembrane region" description="Helical" evidence="6">
    <location>
        <begin position="131"/>
        <end position="155"/>
    </location>
</feature>
<feature type="domain" description="Tyrosine specific protein phosphatases" evidence="7">
    <location>
        <begin position="347"/>
        <end position="426"/>
    </location>
</feature>
<evidence type="ECO:0000259" key="8">
    <source>
        <dbReference type="PROSITE" id="PS51181"/>
    </source>
</evidence>
<dbReference type="InterPro" id="IPR016130">
    <property type="entry name" value="Tyr_Pase_AS"/>
</dbReference>
<dbReference type="InterPro" id="IPR027359">
    <property type="entry name" value="Volt_channel_dom_sf"/>
</dbReference>
<dbReference type="InterPro" id="IPR035892">
    <property type="entry name" value="C2_domain_sf"/>
</dbReference>
<accession>A0A8X6TJQ9</accession>
<dbReference type="Gene3D" id="2.60.40.1110">
    <property type="match status" value="1"/>
</dbReference>
<feature type="domain" description="C2 tensin-type" evidence="9">
    <location>
        <begin position="445"/>
        <end position="582"/>
    </location>
</feature>
<evidence type="ECO:0000256" key="6">
    <source>
        <dbReference type="SAM" id="Phobius"/>
    </source>
</evidence>
<dbReference type="SUPFAM" id="SSF81324">
    <property type="entry name" value="Voltage-gated potassium channels"/>
    <property type="match status" value="1"/>
</dbReference>
<keyword evidence="2 6" id="KW-0812">Transmembrane</keyword>
<dbReference type="InterPro" id="IPR029021">
    <property type="entry name" value="Prot-tyrosine_phosphatase-like"/>
</dbReference>
<dbReference type="AlphaFoldDB" id="A0A8X6TJQ9"/>
<evidence type="ECO:0000259" key="9">
    <source>
        <dbReference type="PROSITE" id="PS51182"/>
    </source>
</evidence>
<evidence type="ECO:0000256" key="4">
    <source>
        <dbReference type="ARBA" id="ARBA00022989"/>
    </source>
</evidence>
<keyword evidence="5 6" id="KW-0472">Membrane</keyword>
<reference evidence="10" key="1">
    <citation type="submission" date="2020-08" db="EMBL/GenBank/DDBJ databases">
        <title>Multicomponent nature underlies the extraordinary mechanical properties of spider dragline silk.</title>
        <authorList>
            <person name="Kono N."/>
            <person name="Nakamura H."/>
            <person name="Mori M."/>
            <person name="Yoshida Y."/>
            <person name="Ohtoshi R."/>
            <person name="Malay A.D."/>
            <person name="Moran D.A.P."/>
            <person name="Tomita M."/>
            <person name="Numata K."/>
            <person name="Arakawa K."/>
        </authorList>
    </citation>
    <scope>NUCLEOTIDE SEQUENCE</scope>
</reference>
<dbReference type="EMBL" id="BMAW01010062">
    <property type="protein sequence ID" value="GFT17067.1"/>
    <property type="molecule type" value="Genomic_DNA"/>
</dbReference>
<dbReference type="PANTHER" id="PTHR12305">
    <property type="entry name" value="PHOSPHATASE WITH HOMOLOGY TO TENSIN"/>
    <property type="match status" value="1"/>
</dbReference>
<comment type="subcellular location">
    <subcellularLocation>
        <location evidence="1">Membrane</location>
        <topology evidence="1">Multi-pass membrane protein</topology>
    </subcellularLocation>
</comment>
<evidence type="ECO:0000256" key="3">
    <source>
        <dbReference type="ARBA" id="ARBA00022801"/>
    </source>
</evidence>
<organism evidence="10 11">
    <name type="scientific">Nephila pilipes</name>
    <name type="common">Giant wood spider</name>
    <name type="synonym">Nephila maculata</name>
    <dbReference type="NCBI Taxonomy" id="299642"/>
    <lineage>
        <taxon>Eukaryota</taxon>
        <taxon>Metazoa</taxon>
        <taxon>Ecdysozoa</taxon>
        <taxon>Arthropoda</taxon>
        <taxon>Chelicerata</taxon>
        <taxon>Arachnida</taxon>
        <taxon>Araneae</taxon>
        <taxon>Araneomorphae</taxon>
        <taxon>Entelegynae</taxon>
        <taxon>Araneoidea</taxon>
        <taxon>Nephilidae</taxon>
        <taxon>Nephila</taxon>
    </lineage>
</organism>
<dbReference type="PROSITE" id="PS51181">
    <property type="entry name" value="PPASE_TENSIN"/>
    <property type="match status" value="1"/>
</dbReference>
<evidence type="ECO:0000313" key="11">
    <source>
        <dbReference type="Proteomes" id="UP000887013"/>
    </source>
</evidence>
<dbReference type="Pfam" id="PF10409">
    <property type="entry name" value="PTEN_C2"/>
    <property type="match status" value="1"/>
</dbReference>
<dbReference type="Proteomes" id="UP000887013">
    <property type="component" value="Unassembled WGS sequence"/>
</dbReference>
<dbReference type="CDD" id="cd14510">
    <property type="entry name" value="PTP_VSP_TPTE"/>
    <property type="match status" value="1"/>
</dbReference>
<dbReference type="Gene3D" id="1.20.120.350">
    <property type="entry name" value="Voltage-gated potassium channels. Chain C"/>
    <property type="match status" value="1"/>
</dbReference>
<sequence length="591" mass="67919">MEVVLRGWYGSKRTFLRVCGHLSVTYHWVKNLSKMSKYQTFDNESDQESPAIAVESEHLDASLSRSLKPVNGTSLPITKSKTVGQSRFVENPIENNGDSVAVVISDPAELEEIATEVGFLQFQLRQVVEHLIFRVFSLLLIIADISVLIAALALTDKSEKQDKAFEITALCFVCYFLLEVFIRIIAKGARQFFNQWFNVVDLVVVIVSFIVTVIYTSVDLGFGYAKLVVAGRLIRIVTFVRLYTERKHLVKGARQMVSQNKRRYQKDGFDLDLTYVTERVIAMSFPSYGKMSLYRNPIKAMARFLDFKHKDHYKVYNLCSEKTYDDTYFHGRVERFIIDDHNVPSINDMIRFVKNVREWFNHDKDNVIAVHCKGGKGRTGTMICVWLVEAGLFGSAEASLDYFGNRRTDLSKSNKFQGVETPSQNRYVGYFQEVREKFNGIPPEEVPLRLRQIKITALAGIGKGDGSDFTCEIFNGRSKVFDCDFGINKNCQSEYKSEADVLEVTVLNCPILHGDVKLKFQCSSRGVPKGYENCPFYFWFHTSFIKDNRFYVQRDYLDNPHKQKTWKVFREKLSIELSFSPPDDKQDIPLN</sequence>
<name>A0A8X6TJQ9_NEPPI</name>
<dbReference type="SUPFAM" id="SSF49562">
    <property type="entry name" value="C2 domain (Calcium/lipid-binding domain, CaLB)"/>
    <property type="match status" value="1"/>
</dbReference>
<feature type="domain" description="Phosphatase tensin-type" evidence="8">
    <location>
        <begin position="262"/>
        <end position="438"/>
    </location>
</feature>
<feature type="transmembrane region" description="Helical" evidence="6">
    <location>
        <begin position="198"/>
        <end position="218"/>
    </location>
</feature>
<proteinExistence type="predicted"/>
<feature type="transmembrane region" description="Helical" evidence="6">
    <location>
        <begin position="167"/>
        <end position="186"/>
    </location>
</feature>
<evidence type="ECO:0000256" key="5">
    <source>
        <dbReference type="ARBA" id="ARBA00023136"/>
    </source>
</evidence>
<dbReference type="InterPro" id="IPR045102">
    <property type="entry name" value="PTP_VSP_TPTE"/>
</dbReference>